<sequence>KEVAPMSSIWRAYLDESQIYNTCMLGNQRGQVNILLVFAGLFSAIVSAFIVQSSASLQPDYQQLSAYLLFDQINIQRAIANGTSLDHITTSGADPTAHFTPKNLDSWINVLWLASLTLSLATALFAMLADEWYCHYLSSVTGDPLVRSCTRHLRYKGVLNWCVSGCIGLLPLMLHLSLFLFFVGLFLSLLPQQLGIALVIGTISLATCMGVIVCNKSDRRKCTFSGYKLSFRTQVCLHPPAS</sequence>
<dbReference type="Pfam" id="PF20153">
    <property type="entry name" value="DUF6535"/>
    <property type="match status" value="1"/>
</dbReference>
<evidence type="ECO:0000313" key="4">
    <source>
        <dbReference type="Proteomes" id="UP000218334"/>
    </source>
</evidence>
<dbReference type="InterPro" id="IPR045338">
    <property type="entry name" value="DUF6535"/>
</dbReference>
<feature type="transmembrane region" description="Helical" evidence="1">
    <location>
        <begin position="193"/>
        <end position="214"/>
    </location>
</feature>
<dbReference type="AlphaFoldDB" id="A0A2H3BDX4"/>
<keyword evidence="1" id="KW-1133">Transmembrane helix</keyword>
<proteinExistence type="predicted"/>
<dbReference type="Proteomes" id="UP000218334">
    <property type="component" value="Unassembled WGS sequence"/>
</dbReference>
<feature type="transmembrane region" description="Helical" evidence="1">
    <location>
        <begin position="158"/>
        <end position="187"/>
    </location>
</feature>
<feature type="domain" description="DUF6535" evidence="2">
    <location>
        <begin position="10"/>
        <end position="190"/>
    </location>
</feature>
<keyword evidence="1" id="KW-0812">Transmembrane</keyword>
<feature type="non-terminal residue" evidence="3">
    <location>
        <position position="1"/>
    </location>
</feature>
<evidence type="ECO:0000313" key="3">
    <source>
        <dbReference type="EMBL" id="PBK62033.1"/>
    </source>
</evidence>
<feature type="transmembrane region" description="Helical" evidence="1">
    <location>
        <begin position="34"/>
        <end position="55"/>
    </location>
</feature>
<dbReference type="EMBL" id="KZ293470">
    <property type="protein sequence ID" value="PBK62033.1"/>
    <property type="molecule type" value="Genomic_DNA"/>
</dbReference>
<feature type="transmembrane region" description="Helical" evidence="1">
    <location>
        <begin position="110"/>
        <end position="129"/>
    </location>
</feature>
<evidence type="ECO:0000259" key="2">
    <source>
        <dbReference type="Pfam" id="PF20153"/>
    </source>
</evidence>
<name>A0A2H3BDX4_9AGAR</name>
<reference evidence="4" key="1">
    <citation type="journal article" date="2017" name="Nat. Ecol. Evol.">
        <title>Genome expansion and lineage-specific genetic innovations in the forest pathogenic fungi Armillaria.</title>
        <authorList>
            <person name="Sipos G."/>
            <person name="Prasanna A.N."/>
            <person name="Walter M.C."/>
            <person name="O'Connor E."/>
            <person name="Balint B."/>
            <person name="Krizsan K."/>
            <person name="Kiss B."/>
            <person name="Hess J."/>
            <person name="Varga T."/>
            <person name="Slot J."/>
            <person name="Riley R."/>
            <person name="Boka B."/>
            <person name="Rigling D."/>
            <person name="Barry K."/>
            <person name="Lee J."/>
            <person name="Mihaltcheva S."/>
            <person name="LaButti K."/>
            <person name="Lipzen A."/>
            <person name="Waldron R."/>
            <person name="Moloney N.M."/>
            <person name="Sperisen C."/>
            <person name="Kredics L."/>
            <person name="Vagvoelgyi C."/>
            <person name="Patrignani A."/>
            <person name="Fitzpatrick D."/>
            <person name="Nagy I."/>
            <person name="Doyle S."/>
            <person name="Anderson J.B."/>
            <person name="Grigoriev I.V."/>
            <person name="Gueldener U."/>
            <person name="Muensterkoetter M."/>
            <person name="Nagy L.G."/>
        </authorList>
    </citation>
    <scope>NUCLEOTIDE SEQUENCE [LARGE SCALE GENOMIC DNA]</scope>
    <source>
        <strain evidence="4">28-4</strain>
    </source>
</reference>
<gene>
    <name evidence="3" type="ORF">ARMSODRAFT_896021</name>
</gene>
<keyword evidence="1" id="KW-0472">Membrane</keyword>
<protein>
    <recommendedName>
        <fullName evidence="2">DUF6535 domain-containing protein</fullName>
    </recommendedName>
</protein>
<evidence type="ECO:0000256" key="1">
    <source>
        <dbReference type="SAM" id="Phobius"/>
    </source>
</evidence>
<keyword evidence="4" id="KW-1185">Reference proteome</keyword>
<accession>A0A2H3BDX4</accession>
<organism evidence="3 4">
    <name type="scientific">Armillaria solidipes</name>
    <dbReference type="NCBI Taxonomy" id="1076256"/>
    <lineage>
        <taxon>Eukaryota</taxon>
        <taxon>Fungi</taxon>
        <taxon>Dikarya</taxon>
        <taxon>Basidiomycota</taxon>
        <taxon>Agaricomycotina</taxon>
        <taxon>Agaricomycetes</taxon>
        <taxon>Agaricomycetidae</taxon>
        <taxon>Agaricales</taxon>
        <taxon>Marasmiineae</taxon>
        <taxon>Physalacriaceae</taxon>
        <taxon>Armillaria</taxon>
    </lineage>
</organism>